<dbReference type="RefSeq" id="WP_344261946.1">
    <property type="nucleotide sequence ID" value="NZ_BAAAMJ010000028.1"/>
</dbReference>
<name>A0ABN2PBC5_9ACTN</name>
<dbReference type="EMBL" id="BAAAMJ010000028">
    <property type="protein sequence ID" value="GAA1916468.1"/>
    <property type="molecule type" value="Genomic_DNA"/>
</dbReference>
<evidence type="ECO:0000313" key="3">
    <source>
        <dbReference type="Proteomes" id="UP001501303"/>
    </source>
</evidence>
<reference evidence="2 3" key="1">
    <citation type="journal article" date="2019" name="Int. J. Syst. Evol. Microbiol.">
        <title>The Global Catalogue of Microorganisms (GCM) 10K type strain sequencing project: providing services to taxonomists for standard genome sequencing and annotation.</title>
        <authorList>
            <consortium name="The Broad Institute Genomics Platform"/>
            <consortium name="The Broad Institute Genome Sequencing Center for Infectious Disease"/>
            <person name="Wu L."/>
            <person name="Ma J."/>
        </authorList>
    </citation>
    <scope>NUCLEOTIDE SEQUENCE [LARGE SCALE GENOMIC DNA]</scope>
    <source>
        <strain evidence="2 3">JCM 13581</strain>
    </source>
</reference>
<keyword evidence="3" id="KW-1185">Reference proteome</keyword>
<dbReference type="Proteomes" id="UP001501303">
    <property type="component" value="Unassembled WGS sequence"/>
</dbReference>
<sequence length="388" mass="39766">MTTSPPPAARPGVPRFGRARAVAVQTAAACAATGIAAGGLWGHTLTGTGAALLALSLLRRDGRWADHVLRQRLHRDALRAVPHPAPGEDSEGLGLARALLPALHVTEAPDRNGPPAGVIADGRGHAVVLRLPGGALPSLPAGPIGRWLEQDPARPAAAQLVVEQFGLPPWDLHHRFQPTIAYRQLPQGGAPVAVRSWLVVRHEPLEHPEAAERRGGGTAGAAAAALSAAHRLRARLDTAGTGITVLGADAARALLRDSGDASPRGRALPGCWAGDAATHCTMTAAVHGEADWDRLTTALTGCAADRVVTAATVTRQGSGQLRVHTAVRVVSTLAQHAAAERDRLLGAGIVSPATPDQAAGLLATLPVAHPTKSLAEAIGFATAAGEPR</sequence>
<dbReference type="InterPro" id="IPR050051">
    <property type="entry name" value="EccE_dom"/>
</dbReference>
<dbReference type="Pfam" id="PF11203">
    <property type="entry name" value="EccE"/>
    <property type="match status" value="1"/>
</dbReference>
<evidence type="ECO:0000259" key="1">
    <source>
        <dbReference type="Pfam" id="PF11203"/>
    </source>
</evidence>
<comment type="caution">
    <text evidence="2">The sequence shown here is derived from an EMBL/GenBank/DDBJ whole genome shotgun (WGS) entry which is preliminary data.</text>
</comment>
<proteinExistence type="predicted"/>
<evidence type="ECO:0000313" key="2">
    <source>
        <dbReference type="EMBL" id="GAA1916468.1"/>
    </source>
</evidence>
<organism evidence="2 3">
    <name type="scientific">Streptomyces sodiiphilus</name>
    <dbReference type="NCBI Taxonomy" id="226217"/>
    <lineage>
        <taxon>Bacteria</taxon>
        <taxon>Bacillati</taxon>
        <taxon>Actinomycetota</taxon>
        <taxon>Actinomycetes</taxon>
        <taxon>Kitasatosporales</taxon>
        <taxon>Streptomycetaceae</taxon>
        <taxon>Streptomyces</taxon>
    </lineage>
</organism>
<feature type="domain" description="Type VII secretion system protein EccE" evidence="1">
    <location>
        <begin position="194"/>
        <end position="274"/>
    </location>
</feature>
<gene>
    <name evidence="2" type="ORF">GCM10009716_27120</name>
</gene>
<protein>
    <recommendedName>
        <fullName evidence="1">Type VII secretion system protein EccE domain-containing protein</fullName>
    </recommendedName>
</protein>
<accession>A0ABN2PBC5</accession>